<organism evidence="3 4">
    <name type="scientific">Tilletia horrida</name>
    <dbReference type="NCBI Taxonomy" id="155126"/>
    <lineage>
        <taxon>Eukaryota</taxon>
        <taxon>Fungi</taxon>
        <taxon>Dikarya</taxon>
        <taxon>Basidiomycota</taxon>
        <taxon>Ustilaginomycotina</taxon>
        <taxon>Exobasidiomycetes</taxon>
        <taxon>Tilletiales</taxon>
        <taxon>Tilletiaceae</taxon>
        <taxon>Tilletia</taxon>
    </lineage>
</organism>
<keyword evidence="4" id="KW-1185">Reference proteome</keyword>
<evidence type="ECO:0008006" key="5">
    <source>
        <dbReference type="Google" id="ProtNLM"/>
    </source>
</evidence>
<dbReference type="PANTHER" id="PTHR48049">
    <property type="entry name" value="GLYCOSYLTRANSFERASE"/>
    <property type="match status" value="1"/>
</dbReference>
<evidence type="ECO:0000313" key="3">
    <source>
        <dbReference type="EMBL" id="KAK0536227.1"/>
    </source>
</evidence>
<protein>
    <recommendedName>
        <fullName evidence="5">UDP-glycosyltransferases domain-containing protein</fullName>
    </recommendedName>
</protein>
<dbReference type="Gene3D" id="3.40.50.2000">
    <property type="entry name" value="Glycogen Phosphorylase B"/>
    <property type="match status" value="2"/>
</dbReference>
<dbReference type="InterPro" id="IPR050481">
    <property type="entry name" value="UDP-glycosyltransf_plant"/>
</dbReference>
<accession>A0AAN6JMR3</accession>
<evidence type="ECO:0000313" key="4">
    <source>
        <dbReference type="Proteomes" id="UP001176521"/>
    </source>
</evidence>
<keyword evidence="1 2" id="KW-0808">Transferase</keyword>
<comment type="caution">
    <text evidence="3">The sequence shown here is derived from an EMBL/GenBank/DDBJ whole genome shotgun (WGS) entry which is preliminary data.</text>
</comment>
<evidence type="ECO:0000256" key="1">
    <source>
        <dbReference type="ARBA" id="ARBA00022679"/>
    </source>
</evidence>
<comment type="similarity">
    <text evidence="2">Belongs to the UDP-glycosyltransferase family.</text>
</comment>
<evidence type="ECO:0000256" key="2">
    <source>
        <dbReference type="RuleBase" id="RU003718"/>
    </source>
</evidence>
<name>A0AAN6JMR3_9BASI</name>
<sequence>MSAPSPVHIVAYGGAFWGHIRSNMILCIKLAALSPNLVITLPLMADFHAKAVKEVEHLLSSEGLVGAELDDVRARCRFVVAELPAGWTPPARAQAPVAALTASASAAFENYVATTFDHASQADGGSDWPLPSLFLVDFFVEYDREPIRKLLPDIRLLTFWSGNASYFQFCFLPEAEGLAPDFINAVKTIKDQAELEDALAEAWCSASKDKVDLDDSPSHFRYEHFPTRMVGVPGSGYLMRIKAQNLIENQEGIVLTSGVWLEPKGLNKIHDFFDVQHGRPTHAVNMMIPSKLELNPSAAKDSNSSDPIIAFMDKALADDGDHSVLYISFGTHLGPIQNPWQMEVLINTLVAAKRRFVLSTATKFNYDTPEFNAAMEKAEKLGLCASAAWIPQMAVLKHPALAAFVTHGGWNSFSESLIAAVPMIFWPFCIDQPFVASLLSAVDEPAAWQLYETRGPTVAEYVPFHFASGPRTSERGEPIPVPTGTREALQHEFERVLVREAARGSPELARRRERMVALREKYLESTKPGGETHRAMAELLTPLGCMIKDTPATLWT</sequence>
<dbReference type="EMBL" id="JAPDMQ010000080">
    <property type="protein sequence ID" value="KAK0536227.1"/>
    <property type="molecule type" value="Genomic_DNA"/>
</dbReference>
<dbReference type="Proteomes" id="UP001176521">
    <property type="component" value="Unassembled WGS sequence"/>
</dbReference>
<reference evidence="3" key="1">
    <citation type="journal article" date="2023" name="PhytoFront">
        <title>Draft Genome Resources of Seven Strains of Tilletia horrida, Causal Agent of Kernel Smut of Rice.</title>
        <authorList>
            <person name="Khanal S."/>
            <person name="Antony Babu S."/>
            <person name="Zhou X.G."/>
        </authorList>
    </citation>
    <scope>NUCLEOTIDE SEQUENCE</scope>
    <source>
        <strain evidence="3">TX3</strain>
    </source>
</reference>
<dbReference type="PANTHER" id="PTHR48049:SF132">
    <property type="entry name" value="GLYCOSYLTRANSFERASE"/>
    <property type="match status" value="1"/>
</dbReference>
<dbReference type="PROSITE" id="PS00375">
    <property type="entry name" value="UDPGT"/>
    <property type="match status" value="1"/>
</dbReference>
<proteinExistence type="inferred from homology"/>
<gene>
    <name evidence="3" type="ORF">OC842_002056</name>
</gene>
<dbReference type="SUPFAM" id="SSF53756">
    <property type="entry name" value="UDP-Glycosyltransferase/glycogen phosphorylase"/>
    <property type="match status" value="1"/>
</dbReference>
<dbReference type="InterPro" id="IPR002213">
    <property type="entry name" value="UDP_glucos_trans"/>
</dbReference>
<keyword evidence="2" id="KW-0328">Glycosyltransferase</keyword>
<dbReference type="GO" id="GO:0035251">
    <property type="term" value="F:UDP-glucosyltransferase activity"/>
    <property type="evidence" value="ECO:0007669"/>
    <property type="project" value="InterPro"/>
</dbReference>
<dbReference type="InterPro" id="IPR035595">
    <property type="entry name" value="UDP_glycos_trans_CS"/>
</dbReference>
<dbReference type="Pfam" id="PF00201">
    <property type="entry name" value="UDPGT"/>
    <property type="match status" value="1"/>
</dbReference>
<dbReference type="AlphaFoldDB" id="A0AAN6JMR3"/>